<name>A0A5N6RS18_9ROSI</name>
<dbReference type="Pfam" id="PF10442">
    <property type="entry name" value="FIST_C"/>
    <property type="match status" value="1"/>
</dbReference>
<protein>
    <recommendedName>
        <fullName evidence="1">FIST C-domain domain-containing protein</fullName>
    </recommendedName>
</protein>
<organism evidence="2 3">
    <name type="scientific">Carpinus fangiana</name>
    <dbReference type="NCBI Taxonomy" id="176857"/>
    <lineage>
        <taxon>Eukaryota</taxon>
        <taxon>Viridiplantae</taxon>
        <taxon>Streptophyta</taxon>
        <taxon>Embryophyta</taxon>
        <taxon>Tracheophyta</taxon>
        <taxon>Spermatophyta</taxon>
        <taxon>Magnoliopsida</taxon>
        <taxon>eudicotyledons</taxon>
        <taxon>Gunneridae</taxon>
        <taxon>Pentapetalae</taxon>
        <taxon>rosids</taxon>
        <taxon>fabids</taxon>
        <taxon>Fagales</taxon>
        <taxon>Betulaceae</taxon>
        <taxon>Carpinus</taxon>
    </lineage>
</organism>
<evidence type="ECO:0000313" key="2">
    <source>
        <dbReference type="EMBL" id="KAE8123854.1"/>
    </source>
</evidence>
<keyword evidence="3" id="KW-1185">Reference proteome</keyword>
<dbReference type="Proteomes" id="UP000327013">
    <property type="component" value="Chromosome 8"/>
</dbReference>
<evidence type="ECO:0000313" key="3">
    <source>
        <dbReference type="Proteomes" id="UP000327013"/>
    </source>
</evidence>
<sequence length="533" mass="58004">MDDQSKAKSKSKTVRTGLALINDDLLHNILLRLTATSFASAACVSKSWNLLCNRILSRPKLASALSLNPSPHIAVQEVLEKVLSEPIRPHFAVANIGSGFSLIGAFQLITKRLGSGTPFIISTASGIIGRDALTNELKEVKWGDIGGDSDDEGGYFPVEVINNGIVLTVGFVPGLKVDAIPLLRSVKEPCVQMRDKFVMDIKDYTASVSGCTSPVGIIIFGEGLADMKPVIDVLDYAMPMETVIVGDERGRFLYRSWDESRNVCGSAKYISEAVALVFARDSDKSSVTGDIQFHVALSNGVSVVGPKHKAVSVRANNPDRTSWLTAKREGQFEILDGQTMLTEINDELENHIESPDLYIGVTKRRKCSIGSEKPRLITSLSFHGVIGGDEEYLYVNGDNIKTGDYFQFYHSDPNAAISSCSDASVYLKNLKRYENANNGHDMRAVAVNVVKKEVFGGLIFSCNGRGESFFGRRNVDSAPFTENFPRVPLAGIFCGGEIGRGSSSLMGESQRESSARRCLHVYSSVYLVMSSTL</sequence>
<gene>
    <name evidence="2" type="ORF">FH972_018776</name>
</gene>
<dbReference type="PANTHER" id="PTHR14939:SF5">
    <property type="entry name" value="F-BOX ONLY PROTEIN 22"/>
    <property type="match status" value="1"/>
</dbReference>
<dbReference type="InterPro" id="IPR019494">
    <property type="entry name" value="FIST_C"/>
</dbReference>
<accession>A0A5N6RS18</accession>
<dbReference type="Pfam" id="PF00646">
    <property type="entry name" value="F-box"/>
    <property type="match status" value="1"/>
</dbReference>
<dbReference type="InterPro" id="IPR036047">
    <property type="entry name" value="F-box-like_dom_sf"/>
</dbReference>
<dbReference type="GO" id="GO:0032436">
    <property type="term" value="P:positive regulation of proteasomal ubiquitin-dependent protein catabolic process"/>
    <property type="evidence" value="ECO:0007669"/>
    <property type="project" value="TreeGrafter"/>
</dbReference>
<dbReference type="OrthoDB" id="509497at2759"/>
<dbReference type="InterPro" id="IPR001810">
    <property type="entry name" value="F-box_dom"/>
</dbReference>
<reference evidence="2 3" key="1">
    <citation type="submission" date="2019-06" db="EMBL/GenBank/DDBJ databases">
        <title>A chromosomal-level reference genome of Carpinus fangiana (Coryloideae, Betulaceae).</title>
        <authorList>
            <person name="Yang X."/>
            <person name="Wang Z."/>
            <person name="Zhang L."/>
            <person name="Hao G."/>
            <person name="Liu J."/>
            <person name="Yang Y."/>
        </authorList>
    </citation>
    <scope>NUCLEOTIDE SEQUENCE [LARGE SCALE GENOMIC DNA]</scope>
    <source>
        <strain evidence="2">Cfa_2016G</strain>
        <tissue evidence="2">Leaf</tissue>
    </source>
</reference>
<dbReference type="EMBL" id="CM017328">
    <property type="protein sequence ID" value="KAE8123854.1"/>
    <property type="molecule type" value="Genomic_DNA"/>
</dbReference>
<feature type="domain" description="FIST C-domain" evidence="1">
    <location>
        <begin position="340"/>
        <end position="501"/>
    </location>
</feature>
<evidence type="ECO:0000259" key="1">
    <source>
        <dbReference type="SMART" id="SM01204"/>
    </source>
</evidence>
<dbReference type="AlphaFoldDB" id="A0A5N6RS18"/>
<dbReference type="PANTHER" id="PTHR14939">
    <property type="entry name" value="F-BOX ONLY PROTEIN 22"/>
    <property type="match status" value="1"/>
</dbReference>
<dbReference type="GO" id="GO:0000209">
    <property type="term" value="P:protein polyubiquitination"/>
    <property type="evidence" value="ECO:0007669"/>
    <property type="project" value="TreeGrafter"/>
</dbReference>
<dbReference type="SMART" id="SM01204">
    <property type="entry name" value="FIST_C"/>
    <property type="match status" value="1"/>
</dbReference>
<proteinExistence type="predicted"/>
<dbReference type="SUPFAM" id="SSF81383">
    <property type="entry name" value="F-box domain"/>
    <property type="match status" value="1"/>
</dbReference>